<feature type="compositionally biased region" description="Polar residues" evidence="5">
    <location>
        <begin position="226"/>
        <end position="254"/>
    </location>
</feature>
<evidence type="ECO:0000313" key="7">
    <source>
        <dbReference type="EMBL" id="CAB9517975.1"/>
    </source>
</evidence>
<dbReference type="Pfam" id="PF00447">
    <property type="entry name" value="HSF_DNA-bind"/>
    <property type="match status" value="1"/>
</dbReference>
<feature type="compositionally biased region" description="Low complexity" evidence="5">
    <location>
        <begin position="445"/>
        <end position="454"/>
    </location>
</feature>
<dbReference type="EMBL" id="CAICTM010000894">
    <property type="protein sequence ID" value="CAB9517975.1"/>
    <property type="molecule type" value="Genomic_DNA"/>
</dbReference>
<feature type="region of interest" description="Disordered" evidence="5">
    <location>
        <begin position="381"/>
        <end position="420"/>
    </location>
</feature>
<comment type="subcellular location">
    <subcellularLocation>
        <location evidence="1">Nucleus</location>
    </subcellularLocation>
</comment>
<evidence type="ECO:0000256" key="4">
    <source>
        <dbReference type="RuleBase" id="RU004020"/>
    </source>
</evidence>
<comment type="similarity">
    <text evidence="4">Belongs to the HSF family.</text>
</comment>
<evidence type="ECO:0000256" key="5">
    <source>
        <dbReference type="SAM" id="MobiDB-lite"/>
    </source>
</evidence>
<dbReference type="GO" id="GO:0043565">
    <property type="term" value="F:sequence-specific DNA binding"/>
    <property type="evidence" value="ECO:0007669"/>
    <property type="project" value="InterPro"/>
</dbReference>
<comment type="caution">
    <text evidence="7">The sequence shown here is derived from an EMBL/GenBank/DDBJ whole genome shotgun (WGS) entry which is preliminary data.</text>
</comment>
<feature type="compositionally biased region" description="Polar residues" evidence="5">
    <location>
        <begin position="302"/>
        <end position="312"/>
    </location>
</feature>
<evidence type="ECO:0000259" key="6">
    <source>
        <dbReference type="SMART" id="SM00415"/>
    </source>
</evidence>
<feature type="region of interest" description="Disordered" evidence="5">
    <location>
        <begin position="502"/>
        <end position="525"/>
    </location>
</feature>
<feature type="domain" description="HSF-type DNA-binding" evidence="6">
    <location>
        <begin position="54"/>
        <end position="152"/>
    </location>
</feature>
<keyword evidence="2" id="KW-0238">DNA-binding</keyword>
<dbReference type="InterPro" id="IPR036390">
    <property type="entry name" value="WH_DNA-bd_sf"/>
</dbReference>
<feature type="region of interest" description="Disordered" evidence="5">
    <location>
        <begin position="629"/>
        <end position="655"/>
    </location>
</feature>
<proteinExistence type="inferred from homology"/>
<feature type="compositionally biased region" description="Low complexity" evidence="5">
    <location>
        <begin position="25"/>
        <end position="50"/>
    </location>
</feature>
<feature type="compositionally biased region" description="Low complexity" evidence="5">
    <location>
        <begin position="273"/>
        <end position="287"/>
    </location>
</feature>
<dbReference type="SUPFAM" id="SSF46785">
    <property type="entry name" value="Winged helix' DNA-binding domain"/>
    <property type="match status" value="1"/>
</dbReference>
<dbReference type="Gene3D" id="1.10.10.10">
    <property type="entry name" value="Winged helix-like DNA-binding domain superfamily/Winged helix DNA-binding domain"/>
    <property type="match status" value="1"/>
</dbReference>
<feature type="compositionally biased region" description="Pro residues" evidence="5">
    <location>
        <begin position="204"/>
        <end position="216"/>
    </location>
</feature>
<accession>A0A9N8HMG3</accession>
<feature type="compositionally biased region" description="Basic residues" evidence="5">
    <location>
        <begin position="167"/>
        <end position="177"/>
    </location>
</feature>
<feature type="region of interest" description="Disordered" evidence="5">
    <location>
        <begin position="445"/>
        <end position="474"/>
    </location>
</feature>
<feature type="compositionally biased region" description="Polar residues" evidence="5">
    <location>
        <begin position="399"/>
        <end position="409"/>
    </location>
</feature>
<name>A0A9N8HMG3_9STRA</name>
<feature type="compositionally biased region" description="Polar residues" evidence="5">
    <location>
        <begin position="455"/>
        <end position="474"/>
    </location>
</feature>
<feature type="compositionally biased region" description="Polar residues" evidence="5">
    <location>
        <begin position="12"/>
        <end position="24"/>
    </location>
</feature>
<dbReference type="InterPro" id="IPR036388">
    <property type="entry name" value="WH-like_DNA-bd_sf"/>
</dbReference>
<feature type="region of interest" description="Disordered" evidence="5">
    <location>
        <begin position="675"/>
        <end position="715"/>
    </location>
</feature>
<keyword evidence="8" id="KW-1185">Reference proteome</keyword>
<feature type="region of interest" description="Disordered" evidence="5">
    <location>
        <begin position="160"/>
        <end position="259"/>
    </location>
</feature>
<reference evidence="7" key="1">
    <citation type="submission" date="2020-06" db="EMBL/GenBank/DDBJ databases">
        <authorList>
            <consortium name="Plant Systems Biology data submission"/>
        </authorList>
    </citation>
    <scope>NUCLEOTIDE SEQUENCE</scope>
    <source>
        <strain evidence="7">D6</strain>
    </source>
</reference>
<gene>
    <name evidence="7" type="ORF">SEMRO_896_G217400.1</name>
</gene>
<feature type="compositionally biased region" description="Low complexity" evidence="5">
    <location>
        <begin position="675"/>
        <end position="709"/>
    </location>
</feature>
<evidence type="ECO:0000256" key="1">
    <source>
        <dbReference type="ARBA" id="ARBA00004123"/>
    </source>
</evidence>
<evidence type="ECO:0000256" key="2">
    <source>
        <dbReference type="ARBA" id="ARBA00023125"/>
    </source>
</evidence>
<evidence type="ECO:0000313" key="8">
    <source>
        <dbReference type="Proteomes" id="UP001153069"/>
    </source>
</evidence>
<protein>
    <recommendedName>
        <fullName evidence="6">HSF-type DNA-binding domain-containing protein</fullName>
    </recommendedName>
</protein>
<dbReference type="AlphaFoldDB" id="A0A9N8HMG3"/>
<dbReference type="InterPro" id="IPR000232">
    <property type="entry name" value="HSF_DNA-bd"/>
</dbReference>
<feature type="region of interest" description="Disordered" evidence="5">
    <location>
        <begin position="273"/>
        <end position="343"/>
    </location>
</feature>
<dbReference type="Proteomes" id="UP001153069">
    <property type="component" value="Unassembled WGS sequence"/>
</dbReference>
<evidence type="ECO:0000256" key="3">
    <source>
        <dbReference type="ARBA" id="ARBA00023242"/>
    </source>
</evidence>
<sequence length="734" mass="80432">MADSNGGESAATARSNQEGESNPRQQGGAAGQISSASIPAAAAAAPPAGGTYPRPTNFGEKLMHVLENGIAQDCISWHGETCERIAIHLPNLKKSSVLNTNFQGNRYSSFVRNLNRWGFRRIHALETNPLLVYYNSLFNKAEPELVRRMKMDSDVQDIYERTELREKKRQQRAKTRSTPRTNRQPPESDAKRPPLSSTETSRSKPPPQPQVQPPQQQPCAHPWAPLSQQQEQGTDQNPSQAPNQRQNQQAYSSQGGPNAAAALGNLLTAMFQPQQQQQGVTSSIQQQGESSMEQPQAPPIPSDQSPQFNSFLGQILQQHQDPGQGQQTVQNQSQIQNQGPQNQVLQNQNQSLGQGQTQLPNPPQGDINVAAGIGTVLSQLFQSQSQQEREQQQQQQRQPQYHGSHSSVPQVAASESPMGQAPAAQIYMDMIQQLGQQLPHLLSQAQSSIQNQSQGTVPSQGSLNEQNVPSSGLQSQNQLWSNLVAALPADLQTQLLQQAPSLSLGQSGPNRGISAEQESQNRCDESMRQMVELAERYLSLPPSERLQDTSLTGILQALIIIGRQRVDSTSQLPSQPQTRQSNEMGVMLPLAVAEQSQQQQSSLANLERNSVAEMPPQQRQLSQIDSNNLNQQGLFPQQPPNPPQQMEATQANQGEAAAQILSTLQSLLGGQQPLQAVQQVQQPQAVEAPQQQQPTQPQLQVPQQQPPQENDSTSNNAAAQLLEKLAVLQRLRER</sequence>
<feature type="region of interest" description="Disordered" evidence="5">
    <location>
        <begin position="1"/>
        <end position="52"/>
    </location>
</feature>
<feature type="compositionally biased region" description="Low complexity" evidence="5">
    <location>
        <begin position="382"/>
        <end position="398"/>
    </location>
</feature>
<dbReference type="GO" id="GO:0005634">
    <property type="term" value="C:nucleus"/>
    <property type="evidence" value="ECO:0007669"/>
    <property type="project" value="UniProtKB-SubCell"/>
</dbReference>
<keyword evidence="3" id="KW-0539">Nucleus</keyword>
<feature type="compositionally biased region" description="Low complexity" evidence="5">
    <location>
        <begin position="313"/>
        <end position="343"/>
    </location>
</feature>
<dbReference type="SMART" id="SM00415">
    <property type="entry name" value="HSF"/>
    <property type="match status" value="1"/>
</dbReference>
<dbReference type="GO" id="GO:0003700">
    <property type="term" value="F:DNA-binding transcription factor activity"/>
    <property type="evidence" value="ECO:0007669"/>
    <property type="project" value="InterPro"/>
</dbReference>
<organism evidence="7 8">
    <name type="scientific">Seminavis robusta</name>
    <dbReference type="NCBI Taxonomy" id="568900"/>
    <lineage>
        <taxon>Eukaryota</taxon>
        <taxon>Sar</taxon>
        <taxon>Stramenopiles</taxon>
        <taxon>Ochrophyta</taxon>
        <taxon>Bacillariophyta</taxon>
        <taxon>Bacillariophyceae</taxon>
        <taxon>Bacillariophycidae</taxon>
        <taxon>Naviculales</taxon>
        <taxon>Naviculaceae</taxon>
        <taxon>Seminavis</taxon>
    </lineage>
</organism>